<dbReference type="InterPro" id="IPR016055">
    <property type="entry name" value="A-D-PHexomutase_a/b/a-I/II/III"/>
</dbReference>
<dbReference type="Gene3D" id="3.40.120.10">
    <property type="entry name" value="Alpha-D-Glucose-1,6-Bisphosphate, subunit A, domain 3"/>
    <property type="match status" value="1"/>
</dbReference>
<evidence type="ECO:0000256" key="1">
    <source>
        <dbReference type="ARBA" id="ARBA00022553"/>
    </source>
</evidence>
<evidence type="ECO:0000313" key="7">
    <source>
        <dbReference type="EMBL" id="SDJ62836.1"/>
    </source>
</evidence>
<dbReference type="GO" id="GO:0046872">
    <property type="term" value="F:metal ion binding"/>
    <property type="evidence" value="ECO:0007669"/>
    <property type="project" value="UniProtKB-KW"/>
</dbReference>
<reference evidence="7 8" key="1">
    <citation type="submission" date="2016-10" db="EMBL/GenBank/DDBJ databases">
        <authorList>
            <person name="de Groot N.N."/>
        </authorList>
    </citation>
    <scope>NUCLEOTIDE SEQUENCE [LARGE SCALE GENOMIC DNA]</scope>
    <source>
        <strain evidence="7 8">DSM 26424</strain>
    </source>
</reference>
<keyword evidence="4" id="KW-0413">Isomerase</keyword>
<dbReference type="Pfam" id="PF02880">
    <property type="entry name" value="PGM_PMM_III"/>
    <property type="match status" value="1"/>
</dbReference>
<gene>
    <name evidence="7" type="ORF">SAMN04487993_10801</name>
</gene>
<feature type="non-terminal residue" evidence="7">
    <location>
        <position position="1"/>
    </location>
</feature>
<sequence>QSGHIVMTDYATTGDGLMAGLQFLAEMVRTGQPASTLTRSFEPVPQLLKNVRFALGSAPLDSTRVRSAIAEAEAALTGHGRLLIRKSGTEPLIRVMAECEDEALLARLIDGIVAEVEAAA</sequence>
<accession>A0A1G8V9P2</accession>
<evidence type="ECO:0000313" key="8">
    <source>
        <dbReference type="Proteomes" id="UP000199093"/>
    </source>
</evidence>
<evidence type="ECO:0000256" key="3">
    <source>
        <dbReference type="ARBA" id="ARBA00022842"/>
    </source>
</evidence>
<evidence type="ECO:0000256" key="4">
    <source>
        <dbReference type="ARBA" id="ARBA00023235"/>
    </source>
</evidence>
<keyword evidence="2" id="KW-0479">Metal-binding</keyword>
<dbReference type="SUPFAM" id="SSF53738">
    <property type="entry name" value="Phosphoglucomutase, first 3 domains"/>
    <property type="match status" value="1"/>
</dbReference>
<dbReference type="GO" id="GO:0005975">
    <property type="term" value="P:carbohydrate metabolic process"/>
    <property type="evidence" value="ECO:0007669"/>
    <property type="project" value="InterPro"/>
</dbReference>
<dbReference type="InterPro" id="IPR005843">
    <property type="entry name" value="A-D-PHexomutase_C"/>
</dbReference>
<keyword evidence="3" id="KW-0460">Magnesium</keyword>
<proteinExistence type="predicted"/>
<feature type="domain" description="Alpha-D-phosphohexomutase alpha/beta/alpha" evidence="6">
    <location>
        <begin position="1"/>
        <end position="39"/>
    </location>
</feature>
<keyword evidence="1" id="KW-0597">Phosphoprotein</keyword>
<dbReference type="Proteomes" id="UP000199093">
    <property type="component" value="Unassembled WGS sequence"/>
</dbReference>
<name>A0A1G8V9P2_9RHOB</name>
<dbReference type="FunFam" id="3.30.310.50:FF:000001">
    <property type="entry name" value="Phosphoglucosamine mutase"/>
    <property type="match status" value="1"/>
</dbReference>
<dbReference type="InterPro" id="IPR005846">
    <property type="entry name" value="A-D-PHexomutase_a/b/a-III"/>
</dbReference>
<dbReference type="AlphaFoldDB" id="A0A1G8V9P2"/>
<protein>
    <submittedName>
        <fullName evidence="7">Phosphoglucomutase/phosphomannomutase, alpha/beta/alpha domain III</fullName>
    </submittedName>
</protein>
<dbReference type="GO" id="GO:0016868">
    <property type="term" value="F:intramolecular phosphotransferase activity"/>
    <property type="evidence" value="ECO:0007669"/>
    <property type="project" value="InterPro"/>
</dbReference>
<dbReference type="EMBL" id="FNEJ01000080">
    <property type="protein sequence ID" value="SDJ62836.1"/>
    <property type="molecule type" value="Genomic_DNA"/>
</dbReference>
<dbReference type="Gene3D" id="3.30.310.50">
    <property type="entry name" value="Alpha-D-phosphohexomutase, C-terminal domain"/>
    <property type="match status" value="1"/>
</dbReference>
<evidence type="ECO:0000256" key="2">
    <source>
        <dbReference type="ARBA" id="ARBA00022723"/>
    </source>
</evidence>
<organism evidence="7 8">
    <name type="scientific">Salipiger marinus</name>
    <dbReference type="NCBI Taxonomy" id="555512"/>
    <lineage>
        <taxon>Bacteria</taxon>
        <taxon>Pseudomonadati</taxon>
        <taxon>Pseudomonadota</taxon>
        <taxon>Alphaproteobacteria</taxon>
        <taxon>Rhodobacterales</taxon>
        <taxon>Roseobacteraceae</taxon>
        <taxon>Salipiger</taxon>
    </lineage>
</organism>
<keyword evidence="8" id="KW-1185">Reference proteome</keyword>
<evidence type="ECO:0000259" key="6">
    <source>
        <dbReference type="Pfam" id="PF02880"/>
    </source>
</evidence>
<dbReference type="InterPro" id="IPR036900">
    <property type="entry name" value="A-D-PHexomutase_C_sf"/>
</dbReference>
<dbReference type="STRING" id="555512.SAMN04487993_10801"/>
<dbReference type="Pfam" id="PF00408">
    <property type="entry name" value="PGM_PMM_IV"/>
    <property type="match status" value="1"/>
</dbReference>
<feature type="domain" description="Alpha-D-phosphohexomutase C-terminal" evidence="5">
    <location>
        <begin position="48"/>
        <end position="113"/>
    </location>
</feature>
<dbReference type="SUPFAM" id="SSF55957">
    <property type="entry name" value="Phosphoglucomutase, C-terminal domain"/>
    <property type="match status" value="1"/>
</dbReference>
<evidence type="ECO:0000259" key="5">
    <source>
        <dbReference type="Pfam" id="PF00408"/>
    </source>
</evidence>